<keyword evidence="1" id="KW-0436">Ligase</keyword>
<dbReference type="GO" id="GO:0070740">
    <property type="term" value="F:tubulin-glutamic acid ligase activity"/>
    <property type="evidence" value="ECO:0007669"/>
    <property type="project" value="TreeGrafter"/>
</dbReference>
<gene>
    <name evidence="5" type="ORF">PSYICH_LOCUS9277</name>
</gene>
<dbReference type="GO" id="GO:0036064">
    <property type="term" value="C:ciliary basal body"/>
    <property type="evidence" value="ECO:0007669"/>
    <property type="project" value="TreeGrafter"/>
</dbReference>
<evidence type="ECO:0000256" key="1">
    <source>
        <dbReference type="ARBA" id="ARBA00022598"/>
    </source>
</evidence>
<dbReference type="InterPro" id="IPR004344">
    <property type="entry name" value="TTL/TTLL_fam"/>
</dbReference>
<evidence type="ECO:0000313" key="5">
    <source>
        <dbReference type="EMBL" id="CAH1108253.1"/>
    </source>
</evidence>
<keyword evidence="3" id="KW-0067">ATP-binding</keyword>
<feature type="compositionally biased region" description="Acidic residues" evidence="4">
    <location>
        <begin position="368"/>
        <end position="387"/>
    </location>
</feature>
<keyword evidence="6" id="KW-1185">Reference proteome</keyword>
<dbReference type="PANTHER" id="PTHR12241">
    <property type="entry name" value="TUBULIN POLYGLUTAMYLASE"/>
    <property type="match status" value="1"/>
</dbReference>
<dbReference type="Proteomes" id="UP001153636">
    <property type="component" value="Chromosome 3"/>
</dbReference>
<dbReference type="PANTHER" id="PTHR12241:SF162">
    <property type="entry name" value="TUBULIN MONOGLUTAMYLASE TTLL4"/>
    <property type="match status" value="1"/>
</dbReference>
<dbReference type="GO" id="GO:0015631">
    <property type="term" value="F:tubulin binding"/>
    <property type="evidence" value="ECO:0007669"/>
    <property type="project" value="TreeGrafter"/>
</dbReference>
<dbReference type="EMBL" id="OV651815">
    <property type="protein sequence ID" value="CAH1108253.1"/>
    <property type="molecule type" value="Genomic_DNA"/>
</dbReference>
<sequence length="988" mass="114479">MTECNLQHYKKEETFCYPPWCSVCERGPQRRRSISETNEPCRRKSKELKTLIPKKYNRSQEYENMEFEYECKGQWQEKDMRYEFTRIRSNLCELPTSYISNNCQVSSNVTNPKISNELSSFDCMKTFNVYESPIKFTKVNDQIENLGDMQGKPRIQKKQDSKCSLRGGNSYVKSPLLDQFHSRSELMSNYTMTRVRPEPNNSTCSEFCSLSDFKLHNIPGLKPVCFETSTYFNKNDDVLNISERHAREMNRLREQLMSLRSAPFSQIGNLNESETSSSANKSILRNSNILVSKVILPNQKSLENKVVLINESRSKLLKKLSDETDPPVKVNKSKISLKTRAKVNSAKLKLKTKPKAVSTISTSSNLTESDECGSDSENETNLDEVDNVSEPSSTDESNKDPSEPTLSIGPPETVYTGNADWCWYSWYTKSRSGDSIYWMLRPSLFPNIPPYIRFNAHDYEGDVKFPYTKKFLKWKLSTITPLIVRKTLQNSGFVLVRSEFCRESNTWLGTWGKHMKSPLFKTLRETQKLNHFPGTFQLGRKDRLWRNFQRMMLKFGVKEFGFLPHTYILPQEMKLLKQCWEYKINSAGTSDMWIIKPPASARGVGIKVINKLSQIPKKSSLVVQKYISNPFLINGSKFDLRLYVLVTSFHPLIIYLYPEGLARFASAKYSADVKDLKDRYMHLTNYSINKLSSQYTANEDFNSCEGHKWTITKLLEVLQNQNVDTKILWKSLQQLVIKTILACESPVVQLCEENMLSRYNCYELFGIDVLLDEKLKPWLLEVNISPSLHSASPLDAHVKGPIVHTLFNMAQFHLPPRMKLHMEGEAPDVLDARVYSTTLNKREQRKHSHFEQLESRNEYLDDILKSLTGDDIRHLTRYEDELSVKGKFERIFPCQQSYKYLQFMEPRYYNRLFDAWETKYGQHREEGITVLQHLCDQKLHLKVPLLNKNLPNTIPSDMNPPPSKMEAGLPIDKIKIQTTIENQTSLAV</sequence>
<protein>
    <recommendedName>
        <fullName evidence="7">Tubulin polyglutamylase TTLL4</fullName>
    </recommendedName>
</protein>
<reference evidence="5" key="1">
    <citation type="submission" date="2022-01" db="EMBL/GenBank/DDBJ databases">
        <authorList>
            <person name="King R."/>
        </authorList>
    </citation>
    <scope>NUCLEOTIDE SEQUENCE</scope>
</reference>
<keyword evidence="2" id="KW-0547">Nucleotide-binding</keyword>
<organism evidence="5 6">
    <name type="scientific">Psylliodes chrysocephalus</name>
    <dbReference type="NCBI Taxonomy" id="3402493"/>
    <lineage>
        <taxon>Eukaryota</taxon>
        <taxon>Metazoa</taxon>
        <taxon>Ecdysozoa</taxon>
        <taxon>Arthropoda</taxon>
        <taxon>Hexapoda</taxon>
        <taxon>Insecta</taxon>
        <taxon>Pterygota</taxon>
        <taxon>Neoptera</taxon>
        <taxon>Endopterygota</taxon>
        <taxon>Coleoptera</taxon>
        <taxon>Polyphaga</taxon>
        <taxon>Cucujiformia</taxon>
        <taxon>Chrysomeloidea</taxon>
        <taxon>Chrysomelidae</taxon>
        <taxon>Galerucinae</taxon>
        <taxon>Alticini</taxon>
        <taxon>Psylliodes</taxon>
    </lineage>
</organism>
<proteinExistence type="predicted"/>
<accession>A0A9P0CXX0</accession>
<evidence type="ECO:0000256" key="2">
    <source>
        <dbReference type="ARBA" id="ARBA00022741"/>
    </source>
</evidence>
<dbReference type="GO" id="GO:0000226">
    <property type="term" value="P:microtubule cytoskeleton organization"/>
    <property type="evidence" value="ECO:0007669"/>
    <property type="project" value="TreeGrafter"/>
</dbReference>
<dbReference type="OrthoDB" id="202825at2759"/>
<dbReference type="Pfam" id="PF03133">
    <property type="entry name" value="TTL"/>
    <property type="match status" value="1"/>
</dbReference>
<evidence type="ECO:0000256" key="3">
    <source>
        <dbReference type="ARBA" id="ARBA00022840"/>
    </source>
</evidence>
<dbReference type="PROSITE" id="PS51221">
    <property type="entry name" value="TTL"/>
    <property type="match status" value="1"/>
</dbReference>
<evidence type="ECO:0000313" key="6">
    <source>
        <dbReference type="Proteomes" id="UP001153636"/>
    </source>
</evidence>
<dbReference type="GO" id="GO:0005524">
    <property type="term" value="F:ATP binding"/>
    <property type="evidence" value="ECO:0007669"/>
    <property type="project" value="UniProtKB-KW"/>
</dbReference>
<feature type="region of interest" description="Disordered" evidence="4">
    <location>
        <begin position="359"/>
        <end position="411"/>
    </location>
</feature>
<dbReference type="Gene3D" id="3.30.470.20">
    <property type="entry name" value="ATP-grasp fold, B domain"/>
    <property type="match status" value="1"/>
</dbReference>
<evidence type="ECO:0000256" key="4">
    <source>
        <dbReference type="SAM" id="MobiDB-lite"/>
    </source>
</evidence>
<evidence type="ECO:0008006" key="7">
    <source>
        <dbReference type="Google" id="ProtNLM"/>
    </source>
</evidence>
<name>A0A9P0CXX0_9CUCU</name>
<dbReference type="SUPFAM" id="SSF56059">
    <property type="entry name" value="Glutathione synthetase ATP-binding domain-like"/>
    <property type="match status" value="1"/>
</dbReference>
<dbReference type="AlphaFoldDB" id="A0A9P0CXX0"/>